<dbReference type="EMBL" id="AP029265">
    <property type="protein sequence ID" value="BFF99423.1"/>
    <property type="molecule type" value="Genomic_DNA"/>
</dbReference>
<organism evidence="2 3">
    <name type="scientific">Drosophila madeirensis</name>
    <name type="common">Fruit fly</name>
    <dbReference type="NCBI Taxonomy" id="30013"/>
    <lineage>
        <taxon>Eukaryota</taxon>
        <taxon>Metazoa</taxon>
        <taxon>Ecdysozoa</taxon>
        <taxon>Arthropoda</taxon>
        <taxon>Hexapoda</taxon>
        <taxon>Insecta</taxon>
        <taxon>Pterygota</taxon>
        <taxon>Neoptera</taxon>
        <taxon>Endopterygota</taxon>
        <taxon>Diptera</taxon>
        <taxon>Brachycera</taxon>
        <taxon>Muscomorpha</taxon>
        <taxon>Ephydroidea</taxon>
        <taxon>Drosophilidae</taxon>
        <taxon>Drosophila</taxon>
        <taxon>Sophophora</taxon>
    </lineage>
</organism>
<evidence type="ECO:0000313" key="2">
    <source>
        <dbReference type="EMBL" id="BFF99423.1"/>
    </source>
</evidence>
<keyword evidence="1" id="KW-0732">Signal</keyword>
<reference evidence="2 3" key="1">
    <citation type="submission" date="2024-02" db="EMBL/GenBank/DDBJ databases">
        <title>A chromosome-level genome assembly of Drosophila madeirensis, a fruit fly species endemic to Madeira island.</title>
        <authorList>
            <person name="Tomihara K."/>
            <person name="Llopart A."/>
            <person name="Yamamoto D."/>
        </authorList>
    </citation>
    <scope>NUCLEOTIDE SEQUENCE [LARGE SCALE GENOMIC DNA]</scope>
    <source>
        <strain evidence="2 3">RF1</strain>
    </source>
</reference>
<keyword evidence="3" id="KW-1185">Reference proteome</keyword>
<dbReference type="AlphaFoldDB" id="A0AAU9FVA4"/>
<name>A0AAU9FVA4_DROMD</name>
<evidence type="ECO:0000256" key="1">
    <source>
        <dbReference type="SAM" id="SignalP"/>
    </source>
</evidence>
<dbReference type="Proteomes" id="UP001500889">
    <property type="component" value="Chromosome J"/>
</dbReference>
<proteinExistence type="predicted"/>
<gene>
    <name evidence="2" type="ORF">DMAD_07333</name>
</gene>
<sequence length="98" mass="10996">MLAFDFKVAAVPVLLLLLLLVSLATAREIYMYVDMSGIPWEYEFRGIYNNTLRQRVTQVVYNGRWTDPMIRGRDLAAASCTNPLNLLIAVAAASFVIV</sequence>
<evidence type="ECO:0000313" key="3">
    <source>
        <dbReference type="Proteomes" id="UP001500889"/>
    </source>
</evidence>
<feature type="signal peptide" evidence="1">
    <location>
        <begin position="1"/>
        <end position="26"/>
    </location>
</feature>
<accession>A0AAU9FVA4</accession>
<protein>
    <submittedName>
        <fullName evidence="2">Uncharacterized protein</fullName>
    </submittedName>
</protein>
<feature type="chain" id="PRO_5043325356" evidence="1">
    <location>
        <begin position="27"/>
        <end position="98"/>
    </location>
</feature>